<dbReference type="AlphaFoldDB" id="A0A562PCH1"/>
<gene>
    <name evidence="1" type="ORF">IP92_05574</name>
</gene>
<dbReference type="Proteomes" id="UP000315112">
    <property type="component" value="Unassembled WGS sequence"/>
</dbReference>
<sequence>MLKTTLIDGVKPAKYDKDIAGNLLLENTDADEVRAQKFVIGVRNEDGAIYRLIGATKHNSFTNAVEELEDLELVDELSDMEGTTHEGCDAIFRQS</sequence>
<dbReference type="EMBL" id="VLKW01000015">
    <property type="protein sequence ID" value="TWI42182.1"/>
    <property type="molecule type" value="Genomic_DNA"/>
</dbReference>
<dbReference type="RefSeq" id="WP_307724878.1">
    <property type="nucleotide sequence ID" value="NZ_CP046904.1"/>
</dbReference>
<proteinExistence type="predicted"/>
<name>A0A562PCH1_9BURK</name>
<protein>
    <submittedName>
        <fullName evidence="1">Uncharacterized protein</fullName>
    </submittedName>
</protein>
<evidence type="ECO:0000313" key="1">
    <source>
        <dbReference type="EMBL" id="TWI42182.1"/>
    </source>
</evidence>
<comment type="caution">
    <text evidence="1">The sequence shown here is derived from an EMBL/GenBank/DDBJ whole genome shotgun (WGS) entry which is preliminary data.</text>
</comment>
<accession>A0A562PCH1</accession>
<evidence type="ECO:0000313" key="2">
    <source>
        <dbReference type="Proteomes" id="UP000315112"/>
    </source>
</evidence>
<organism evidence="1 2">
    <name type="scientific">Pseudoduganella flava</name>
    <dbReference type="NCBI Taxonomy" id="871742"/>
    <lineage>
        <taxon>Bacteria</taxon>
        <taxon>Pseudomonadati</taxon>
        <taxon>Pseudomonadota</taxon>
        <taxon>Betaproteobacteria</taxon>
        <taxon>Burkholderiales</taxon>
        <taxon>Oxalobacteraceae</taxon>
        <taxon>Telluria group</taxon>
        <taxon>Pseudoduganella</taxon>
    </lineage>
</organism>
<reference evidence="1 2" key="1">
    <citation type="journal article" date="2015" name="Stand. Genomic Sci.">
        <title>Genomic Encyclopedia of Bacterial and Archaeal Type Strains, Phase III: the genomes of soil and plant-associated and newly described type strains.</title>
        <authorList>
            <person name="Whitman W.B."/>
            <person name="Woyke T."/>
            <person name="Klenk H.P."/>
            <person name="Zhou Y."/>
            <person name="Lilburn T.G."/>
            <person name="Beck B.J."/>
            <person name="De Vos P."/>
            <person name="Vandamme P."/>
            <person name="Eisen J.A."/>
            <person name="Garrity G."/>
            <person name="Hugenholtz P."/>
            <person name="Kyrpides N.C."/>
        </authorList>
    </citation>
    <scope>NUCLEOTIDE SEQUENCE [LARGE SCALE GENOMIC DNA]</scope>
    <source>
        <strain evidence="1 2">CGMCC 1.10685</strain>
    </source>
</reference>